<name>A0A4Q2EE29_9ACTN</name>
<keyword evidence="4" id="KW-1185">Reference proteome</keyword>
<dbReference type="Proteomes" id="UP000290624">
    <property type="component" value="Unassembled WGS sequence"/>
</dbReference>
<evidence type="ECO:0000313" key="4">
    <source>
        <dbReference type="Proteomes" id="UP000290624"/>
    </source>
</evidence>
<organism evidence="3 4">
    <name type="scientific">Propioniciclava flava</name>
    <dbReference type="NCBI Taxonomy" id="2072026"/>
    <lineage>
        <taxon>Bacteria</taxon>
        <taxon>Bacillati</taxon>
        <taxon>Actinomycetota</taxon>
        <taxon>Actinomycetes</taxon>
        <taxon>Propionibacteriales</taxon>
        <taxon>Propionibacteriaceae</taxon>
        <taxon>Propioniciclava</taxon>
    </lineage>
</organism>
<evidence type="ECO:0000256" key="1">
    <source>
        <dbReference type="SAM" id="MobiDB-lite"/>
    </source>
</evidence>
<keyword evidence="2" id="KW-0812">Transmembrane</keyword>
<feature type="transmembrane region" description="Helical" evidence="2">
    <location>
        <begin position="12"/>
        <end position="32"/>
    </location>
</feature>
<gene>
    <name evidence="3" type="ORF">C1706_09775</name>
</gene>
<dbReference type="OrthoDB" id="9997412at2"/>
<feature type="compositionally biased region" description="Acidic residues" evidence="1">
    <location>
        <begin position="155"/>
        <end position="166"/>
    </location>
</feature>
<feature type="transmembrane region" description="Helical" evidence="2">
    <location>
        <begin position="80"/>
        <end position="104"/>
    </location>
</feature>
<sequence length="232" mass="23509">MLDNVMRLREPAAWTVVAVTAVSILLALTRFGMELSNGVPLTAAAQDVALTAMNLTLVIVVVALVWVCVVAAPTPRTERLIGVAASVVTIGTLVTIVGTGIGASASAGTLAVVFEILGGLLDIVVKLVATGTLWLLLRGVRAGRMAPAPQQPSALEDEAQQGETDSEAAQPPAVAAGWSADPTQGAAWASAEDAAHGAAGTTNAATPTEGWHPVERGNTEVVPPVTGRDGQA</sequence>
<feature type="region of interest" description="Disordered" evidence="1">
    <location>
        <begin position="147"/>
        <end position="232"/>
    </location>
</feature>
<dbReference type="AlphaFoldDB" id="A0A4Q2EE29"/>
<keyword evidence="2" id="KW-0472">Membrane</keyword>
<feature type="compositionally biased region" description="Low complexity" evidence="1">
    <location>
        <begin position="185"/>
        <end position="210"/>
    </location>
</feature>
<protein>
    <submittedName>
        <fullName evidence="3">Uncharacterized protein</fullName>
    </submittedName>
</protein>
<evidence type="ECO:0000313" key="3">
    <source>
        <dbReference type="EMBL" id="RXW31830.1"/>
    </source>
</evidence>
<evidence type="ECO:0000256" key="2">
    <source>
        <dbReference type="SAM" id="Phobius"/>
    </source>
</evidence>
<keyword evidence="2" id="KW-1133">Transmembrane helix</keyword>
<feature type="transmembrane region" description="Helical" evidence="2">
    <location>
        <begin position="52"/>
        <end position="73"/>
    </location>
</feature>
<feature type="transmembrane region" description="Helical" evidence="2">
    <location>
        <begin position="116"/>
        <end position="137"/>
    </location>
</feature>
<dbReference type="RefSeq" id="WP_129459046.1">
    <property type="nucleotide sequence ID" value="NZ_PPCV01000006.1"/>
</dbReference>
<reference evidence="3 4" key="1">
    <citation type="submission" date="2018-01" db="EMBL/GenBank/DDBJ databases">
        <title>Lactibacter flavus gen. nov., sp. nov., a novel bacterium of the family Propionibacteriaceae isolated from raw milk and dairy products.</title>
        <authorList>
            <person name="Wenning M."/>
            <person name="Breitenwieser F."/>
            <person name="Huptas C."/>
            <person name="von Neubeck M."/>
            <person name="Busse H.-J."/>
            <person name="Scherer S."/>
        </authorList>
    </citation>
    <scope>NUCLEOTIDE SEQUENCE [LARGE SCALE GENOMIC DNA]</scope>
    <source>
        <strain evidence="3 4">VG341</strain>
    </source>
</reference>
<dbReference type="EMBL" id="PPCV01000006">
    <property type="protein sequence ID" value="RXW31830.1"/>
    <property type="molecule type" value="Genomic_DNA"/>
</dbReference>
<proteinExistence type="predicted"/>
<accession>A0A4Q2EE29</accession>
<comment type="caution">
    <text evidence="3">The sequence shown here is derived from an EMBL/GenBank/DDBJ whole genome shotgun (WGS) entry which is preliminary data.</text>
</comment>